<evidence type="ECO:0000313" key="3">
    <source>
        <dbReference type="Proteomes" id="UP000647860"/>
    </source>
</evidence>
<evidence type="ECO:0000313" key="2">
    <source>
        <dbReference type="EMBL" id="GIJ16649.1"/>
    </source>
</evidence>
<accession>A0ABQ4IFH4</accession>
<reference evidence="2 3" key="1">
    <citation type="submission" date="2021-01" db="EMBL/GenBank/DDBJ databases">
        <title>Whole genome shotgun sequence of Verrucosispora gifhornensis NBRC 16317.</title>
        <authorList>
            <person name="Komaki H."/>
            <person name="Tamura T."/>
        </authorList>
    </citation>
    <scope>NUCLEOTIDE SEQUENCE [LARGE SCALE GENOMIC DNA]</scope>
    <source>
        <strain evidence="2 3">NBRC 16317</strain>
    </source>
</reference>
<organism evidence="2 3">
    <name type="scientific">Micromonospora gifhornensis</name>
    <dbReference type="NCBI Taxonomy" id="84594"/>
    <lineage>
        <taxon>Bacteria</taxon>
        <taxon>Bacillati</taxon>
        <taxon>Actinomycetota</taxon>
        <taxon>Actinomycetes</taxon>
        <taxon>Micromonosporales</taxon>
        <taxon>Micromonosporaceae</taxon>
        <taxon>Micromonospora</taxon>
    </lineage>
</organism>
<gene>
    <name evidence="2" type="ORF">Vgi01_33330</name>
</gene>
<proteinExistence type="predicted"/>
<comment type="caution">
    <text evidence="2">The sequence shown here is derived from an EMBL/GenBank/DDBJ whole genome shotgun (WGS) entry which is preliminary data.</text>
</comment>
<dbReference type="Proteomes" id="UP000647860">
    <property type="component" value="Unassembled WGS sequence"/>
</dbReference>
<evidence type="ECO:0000256" key="1">
    <source>
        <dbReference type="SAM" id="MobiDB-lite"/>
    </source>
</evidence>
<dbReference type="EMBL" id="BOPA01000021">
    <property type="protein sequence ID" value="GIJ16649.1"/>
    <property type="molecule type" value="Genomic_DNA"/>
</dbReference>
<sequence length="108" mass="12115">MAFRRVAPLPSEDDESEGADERLEECQRLLLEIQGPVSDAEAQILAECFGKDNCFGLSWTLLHLVETAPMWAVNSPPADGANPWIEYLWIRYQNSLSDQGCDQCNRDG</sequence>
<keyword evidence="3" id="KW-1185">Reference proteome</keyword>
<name>A0ABQ4IFH4_9ACTN</name>
<protein>
    <submittedName>
        <fullName evidence="2">Uncharacterized protein</fullName>
    </submittedName>
</protein>
<feature type="region of interest" description="Disordered" evidence="1">
    <location>
        <begin position="1"/>
        <end position="21"/>
    </location>
</feature>